<dbReference type="Proteomes" id="UP001595384">
    <property type="component" value="Unassembled WGS sequence"/>
</dbReference>
<proteinExistence type="predicted"/>
<accession>A0ABV7C943</accession>
<comment type="caution">
    <text evidence="1">The sequence shown here is derived from an EMBL/GenBank/DDBJ whole genome shotgun (WGS) entry which is preliminary data.</text>
</comment>
<dbReference type="EMBL" id="JBHRSE010000081">
    <property type="protein sequence ID" value="MFC3024582.1"/>
    <property type="molecule type" value="Genomic_DNA"/>
</dbReference>
<dbReference type="Pfam" id="PF06945">
    <property type="entry name" value="DUF1289"/>
    <property type="match status" value="1"/>
</dbReference>
<name>A0ABV7C943_9VIBR</name>
<dbReference type="InterPro" id="IPR032720">
    <property type="entry name" value="Cys_rich_CWC"/>
</dbReference>
<dbReference type="InterPro" id="IPR010710">
    <property type="entry name" value="DUF1289"/>
</dbReference>
<protein>
    <submittedName>
        <fullName evidence="1">Cysteine-rich CWC family protein</fullName>
    </submittedName>
</protein>
<dbReference type="RefSeq" id="WP_241967591.1">
    <property type="nucleotide sequence ID" value="NZ_AP024912.1"/>
</dbReference>
<dbReference type="Pfam" id="PF14375">
    <property type="entry name" value="Cys_rich_CWC"/>
    <property type="match status" value="1"/>
</dbReference>
<gene>
    <name evidence="1" type="ORF">ACFODT_12175</name>
</gene>
<reference evidence="2" key="1">
    <citation type="journal article" date="2019" name="Int. J. Syst. Evol. Microbiol.">
        <title>The Global Catalogue of Microorganisms (GCM) 10K type strain sequencing project: providing services to taxonomists for standard genome sequencing and annotation.</title>
        <authorList>
            <consortium name="The Broad Institute Genomics Platform"/>
            <consortium name="The Broad Institute Genome Sequencing Center for Infectious Disease"/>
            <person name="Wu L."/>
            <person name="Ma J."/>
        </authorList>
    </citation>
    <scope>NUCLEOTIDE SEQUENCE [LARGE SCALE GENOMIC DNA]</scope>
    <source>
        <strain evidence="2">KCTC 62784</strain>
    </source>
</reference>
<evidence type="ECO:0000313" key="2">
    <source>
        <dbReference type="Proteomes" id="UP001595384"/>
    </source>
</evidence>
<sequence length="103" mass="11399">MTIQTPCRAACKNDGGLCSGCYRTMPEILAWQHYSSAERQAIMNELNGIKHTHSCPACQQLTFCGRAAGQDSCWCLSVEEREPLTLTSQACLCRACLSQQPER</sequence>
<keyword evidence="2" id="KW-1185">Reference proteome</keyword>
<organism evidence="1 2">
    <name type="scientific">Vibrio zhugei</name>
    <dbReference type="NCBI Taxonomy" id="2479546"/>
    <lineage>
        <taxon>Bacteria</taxon>
        <taxon>Pseudomonadati</taxon>
        <taxon>Pseudomonadota</taxon>
        <taxon>Gammaproteobacteria</taxon>
        <taxon>Vibrionales</taxon>
        <taxon>Vibrionaceae</taxon>
        <taxon>Vibrio</taxon>
    </lineage>
</organism>
<evidence type="ECO:0000313" key="1">
    <source>
        <dbReference type="EMBL" id="MFC3024582.1"/>
    </source>
</evidence>